<dbReference type="InterPro" id="IPR051050">
    <property type="entry name" value="Lipid_II_flippase_MurJ/MviN"/>
</dbReference>
<evidence type="ECO:0000256" key="6">
    <source>
        <dbReference type="ARBA" id="ARBA00022989"/>
    </source>
</evidence>
<feature type="transmembrane region" description="Helical" evidence="8">
    <location>
        <begin position="391"/>
        <end position="413"/>
    </location>
</feature>
<dbReference type="GO" id="GO:0034204">
    <property type="term" value="P:lipid translocation"/>
    <property type="evidence" value="ECO:0007669"/>
    <property type="project" value="TreeGrafter"/>
</dbReference>
<feature type="transmembrane region" description="Helical" evidence="8">
    <location>
        <begin position="508"/>
        <end position="528"/>
    </location>
</feature>
<evidence type="ECO:0000256" key="7">
    <source>
        <dbReference type="ARBA" id="ARBA00023136"/>
    </source>
</evidence>
<feature type="transmembrane region" description="Helical" evidence="8">
    <location>
        <begin position="479"/>
        <end position="502"/>
    </location>
</feature>
<gene>
    <name evidence="8" type="primary">murJ</name>
    <name evidence="10" type="ORF">A2Z53_02095</name>
</gene>
<dbReference type="PIRSF" id="PIRSF002869">
    <property type="entry name" value="MviN"/>
    <property type="match status" value="1"/>
</dbReference>
<sequence length="561" mass="61760">MPRRILIFFTSELKGVVQSAFLLAFAGFVADILALLRDRLLAAEFGASRSLDIYYVSFRVPDFIYTVSLFFAASTALIPMLLEKFSEDEKKAQDFLGNIFSLFLIAVILLVVIAYFAMPLFIDFAAPGFSAAERSEVILLSRILLLSPLLLGLSNLISSVVQSFRRFYVYALSPVLYNIGIIIGIIFLYPSFGLSGIVWGVVIGALLHFLIQIPTVVSLGFSLRPKLPVISSDIIKSLKLSAPRTLGLSINQLVLSFITALGSTLGQGAVSVFNLAQNLQSVPLAIIGLSYSVSAFPTLAASYVKNEVKVFLDHFSLALRHIVFWSLPATVLFIILRAQIVRVILGAGAFSWADTRLTAASLLLFSISIVAQGLVMLFVRAFYAAGQTYRPLIINVVSSLVSIFSALWLTNFFRGQSLFKDWFLEVLKVADVPGGGVLALSAAISLGSLVNVALLAWYFKKNFMSFGGPKLRQSFRDSVLSSVIMGAVTYYALKFFALIFNLETFVGIFLQGFLAGILGILVWALVLYRIRNKEFAEIFSAFKRRIWKEVPVVTSEPEKLP</sequence>
<dbReference type="PRINTS" id="PR01806">
    <property type="entry name" value="VIRFACTRMVIN"/>
</dbReference>
<feature type="transmembrane region" description="Helical" evidence="8">
    <location>
        <begin position="20"/>
        <end position="36"/>
    </location>
</feature>
<comment type="caution">
    <text evidence="10">The sequence shown here is derived from an EMBL/GenBank/DDBJ whole genome shotgun (WGS) entry which is preliminary data.</text>
</comment>
<evidence type="ECO:0000256" key="8">
    <source>
        <dbReference type="HAMAP-Rule" id="MF_02078"/>
    </source>
</evidence>
<keyword evidence="7 8" id="KW-0472">Membrane</keyword>
<feature type="transmembrane region" description="Helical" evidence="8">
    <location>
        <begin position="95"/>
        <end position="117"/>
    </location>
</feature>
<feature type="transmembrane region" description="Helical" evidence="8">
    <location>
        <begin position="196"/>
        <end position="221"/>
    </location>
</feature>
<dbReference type="Proteomes" id="UP000177451">
    <property type="component" value="Unassembled WGS sequence"/>
</dbReference>
<feature type="transmembrane region" description="Helical" evidence="8">
    <location>
        <begin position="242"/>
        <end position="262"/>
    </location>
</feature>
<feature type="transmembrane region" description="Helical" evidence="8">
    <location>
        <begin position="357"/>
        <end position="379"/>
    </location>
</feature>
<evidence type="ECO:0000256" key="9">
    <source>
        <dbReference type="PIRNR" id="PIRNR002869"/>
    </source>
</evidence>
<feature type="transmembrane region" description="Helical" evidence="8">
    <location>
        <begin position="169"/>
        <end position="190"/>
    </location>
</feature>
<keyword evidence="5 8" id="KW-0573">Peptidoglycan synthesis</keyword>
<feature type="transmembrane region" description="Helical" evidence="8">
    <location>
        <begin position="137"/>
        <end position="157"/>
    </location>
</feature>
<feature type="transmembrane region" description="Helical" evidence="8">
    <location>
        <begin position="433"/>
        <end position="459"/>
    </location>
</feature>
<proteinExistence type="inferred from homology"/>
<dbReference type="GO" id="GO:0005886">
    <property type="term" value="C:plasma membrane"/>
    <property type="evidence" value="ECO:0007669"/>
    <property type="project" value="UniProtKB-SubCell"/>
</dbReference>
<name>A0A1F5VKN7_9BACT</name>
<dbReference type="HAMAP" id="MF_02078">
    <property type="entry name" value="MurJ_MviN"/>
    <property type="match status" value="1"/>
</dbReference>
<keyword evidence="4 8" id="KW-0133">Cell shape</keyword>
<dbReference type="AlphaFoldDB" id="A0A1F5VKN7"/>
<keyword evidence="8 9" id="KW-0961">Cell wall biogenesis/degradation</keyword>
<feature type="transmembrane region" description="Helical" evidence="8">
    <location>
        <begin position="322"/>
        <end position="345"/>
    </location>
</feature>
<dbReference type="EMBL" id="MFHH01000048">
    <property type="protein sequence ID" value="OGF63986.1"/>
    <property type="molecule type" value="Genomic_DNA"/>
</dbReference>
<comment type="pathway">
    <text evidence="8">Cell wall biogenesis; peptidoglycan biosynthesis.</text>
</comment>
<feature type="transmembrane region" description="Helical" evidence="8">
    <location>
        <begin position="282"/>
        <end position="301"/>
    </location>
</feature>
<dbReference type="PANTHER" id="PTHR47019">
    <property type="entry name" value="LIPID II FLIPPASE MURJ"/>
    <property type="match status" value="1"/>
</dbReference>
<dbReference type="Pfam" id="PF03023">
    <property type="entry name" value="MurJ"/>
    <property type="match status" value="1"/>
</dbReference>
<evidence type="ECO:0000256" key="5">
    <source>
        <dbReference type="ARBA" id="ARBA00022984"/>
    </source>
</evidence>
<dbReference type="InterPro" id="IPR004268">
    <property type="entry name" value="MurJ"/>
</dbReference>
<dbReference type="GO" id="GO:0008360">
    <property type="term" value="P:regulation of cell shape"/>
    <property type="evidence" value="ECO:0007669"/>
    <property type="project" value="UniProtKB-UniRule"/>
</dbReference>
<dbReference type="UniPathway" id="UPA00219"/>
<dbReference type="GO" id="GO:0009252">
    <property type="term" value="P:peptidoglycan biosynthetic process"/>
    <property type="evidence" value="ECO:0007669"/>
    <property type="project" value="UniProtKB-UniRule"/>
</dbReference>
<feature type="transmembrane region" description="Helical" evidence="8">
    <location>
        <begin position="63"/>
        <end position="83"/>
    </location>
</feature>
<keyword evidence="8 9" id="KW-0813">Transport</keyword>
<keyword evidence="3 8" id="KW-0812">Transmembrane</keyword>
<dbReference type="PANTHER" id="PTHR47019:SF1">
    <property type="entry name" value="LIPID II FLIPPASE MURJ"/>
    <property type="match status" value="1"/>
</dbReference>
<reference evidence="10 11" key="1">
    <citation type="journal article" date="2016" name="Nat. Commun.">
        <title>Thousands of microbial genomes shed light on interconnected biogeochemical processes in an aquifer system.</title>
        <authorList>
            <person name="Anantharaman K."/>
            <person name="Brown C.T."/>
            <person name="Hug L.A."/>
            <person name="Sharon I."/>
            <person name="Castelle C.J."/>
            <person name="Probst A.J."/>
            <person name="Thomas B.C."/>
            <person name="Singh A."/>
            <person name="Wilkins M.J."/>
            <person name="Karaoz U."/>
            <person name="Brodie E.L."/>
            <person name="Williams K.H."/>
            <person name="Hubbard S.S."/>
            <person name="Banfield J.F."/>
        </authorList>
    </citation>
    <scope>NUCLEOTIDE SEQUENCE [LARGE SCALE GENOMIC DNA]</scope>
</reference>
<dbReference type="GO" id="GO:0015648">
    <property type="term" value="F:lipid-linked peptidoglycan transporter activity"/>
    <property type="evidence" value="ECO:0007669"/>
    <property type="project" value="UniProtKB-UniRule"/>
</dbReference>
<evidence type="ECO:0000313" key="11">
    <source>
        <dbReference type="Proteomes" id="UP000177451"/>
    </source>
</evidence>
<keyword evidence="2 8" id="KW-1003">Cell membrane</keyword>
<comment type="similarity">
    <text evidence="8 9">Belongs to the MurJ/MviN family.</text>
</comment>
<organism evidence="10 11">
    <name type="scientific">Candidatus Giovannonibacteria bacterium RIFCSPHIGHO2_02_42_15</name>
    <dbReference type="NCBI Taxonomy" id="1798329"/>
    <lineage>
        <taxon>Bacteria</taxon>
        <taxon>Candidatus Giovannoniibacteriota</taxon>
    </lineage>
</organism>
<evidence type="ECO:0000256" key="2">
    <source>
        <dbReference type="ARBA" id="ARBA00022475"/>
    </source>
</evidence>
<dbReference type="GO" id="GO:0071555">
    <property type="term" value="P:cell wall organization"/>
    <property type="evidence" value="ECO:0007669"/>
    <property type="project" value="UniProtKB-UniRule"/>
</dbReference>
<keyword evidence="6 8" id="KW-1133">Transmembrane helix</keyword>
<evidence type="ECO:0000256" key="1">
    <source>
        <dbReference type="ARBA" id="ARBA00004651"/>
    </source>
</evidence>
<protein>
    <recommendedName>
        <fullName evidence="8">Probable lipid II flippase MurJ</fullName>
    </recommendedName>
</protein>
<evidence type="ECO:0000256" key="4">
    <source>
        <dbReference type="ARBA" id="ARBA00022960"/>
    </source>
</evidence>
<evidence type="ECO:0000313" key="10">
    <source>
        <dbReference type="EMBL" id="OGF63986.1"/>
    </source>
</evidence>
<comment type="function">
    <text evidence="8 9">Involved in peptidoglycan biosynthesis. Transports lipid-linked peptidoglycan precursors from the inner to the outer leaflet of the cytoplasmic membrane.</text>
</comment>
<evidence type="ECO:0000256" key="3">
    <source>
        <dbReference type="ARBA" id="ARBA00022692"/>
    </source>
</evidence>
<accession>A0A1F5VKN7</accession>
<comment type="subcellular location">
    <subcellularLocation>
        <location evidence="1 8">Cell membrane</location>
        <topology evidence="1 8">Multi-pass membrane protein</topology>
    </subcellularLocation>
</comment>